<dbReference type="InterPro" id="IPR043429">
    <property type="entry name" value="ArtM/GltK/GlnP/TcyL/YhdX-like"/>
</dbReference>
<dbReference type="SUPFAM" id="SSF161098">
    <property type="entry name" value="MetI-like"/>
    <property type="match status" value="1"/>
</dbReference>
<feature type="transmembrane region" description="Helical" evidence="9">
    <location>
        <begin position="114"/>
        <end position="133"/>
    </location>
</feature>
<dbReference type="GO" id="GO:0022857">
    <property type="term" value="F:transmembrane transporter activity"/>
    <property type="evidence" value="ECO:0007669"/>
    <property type="project" value="InterPro"/>
</dbReference>
<keyword evidence="3" id="KW-0813">Transport</keyword>
<dbReference type="InterPro" id="IPR000515">
    <property type="entry name" value="MetI-like"/>
</dbReference>
<keyword evidence="5 9" id="KW-0812">Transmembrane</keyword>
<proteinExistence type="inferred from homology"/>
<dbReference type="CDD" id="cd06261">
    <property type="entry name" value="TM_PBP2"/>
    <property type="match status" value="1"/>
</dbReference>
<feature type="transmembrane region" description="Helical" evidence="9">
    <location>
        <begin position="68"/>
        <end position="93"/>
    </location>
</feature>
<dbReference type="AlphaFoldDB" id="A0A382D8M2"/>
<accession>A0A382D8M2</accession>
<evidence type="ECO:0000256" key="5">
    <source>
        <dbReference type="ARBA" id="ARBA00022692"/>
    </source>
</evidence>
<dbReference type="GO" id="GO:0006865">
    <property type="term" value="P:amino acid transport"/>
    <property type="evidence" value="ECO:0007669"/>
    <property type="project" value="UniProtKB-KW"/>
</dbReference>
<dbReference type="InterPro" id="IPR035906">
    <property type="entry name" value="MetI-like_sf"/>
</dbReference>
<comment type="subcellular location">
    <subcellularLocation>
        <location evidence="1">Cell membrane</location>
        <topology evidence="1">Multi-pass membrane protein</topology>
    </subcellularLocation>
</comment>
<evidence type="ECO:0000256" key="7">
    <source>
        <dbReference type="ARBA" id="ARBA00022989"/>
    </source>
</evidence>
<reference evidence="11" key="1">
    <citation type="submission" date="2018-05" db="EMBL/GenBank/DDBJ databases">
        <authorList>
            <person name="Lanie J.A."/>
            <person name="Ng W.-L."/>
            <person name="Kazmierczak K.M."/>
            <person name="Andrzejewski T.M."/>
            <person name="Davidsen T.M."/>
            <person name="Wayne K.J."/>
            <person name="Tettelin H."/>
            <person name="Glass J.I."/>
            <person name="Rusch D."/>
            <person name="Podicherti R."/>
            <person name="Tsui H.-C.T."/>
            <person name="Winkler M.E."/>
        </authorList>
    </citation>
    <scope>NUCLEOTIDE SEQUENCE</scope>
</reference>
<evidence type="ECO:0000256" key="9">
    <source>
        <dbReference type="SAM" id="Phobius"/>
    </source>
</evidence>
<feature type="domain" description="ABC transmembrane type-1" evidence="10">
    <location>
        <begin position="72"/>
        <end position="275"/>
    </location>
</feature>
<evidence type="ECO:0000256" key="3">
    <source>
        <dbReference type="ARBA" id="ARBA00022448"/>
    </source>
</evidence>
<dbReference type="EMBL" id="UINC01037852">
    <property type="protein sequence ID" value="SVB33977.1"/>
    <property type="molecule type" value="Genomic_DNA"/>
</dbReference>
<dbReference type="NCBIfam" id="TIGR01726">
    <property type="entry name" value="HEQRo_perm_3TM"/>
    <property type="match status" value="1"/>
</dbReference>
<dbReference type="PROSITE" id="PS50928">
    <property type="entry name" value="ABC_TM1"/>
    <property type="match status" value="1"/>
</dbReference>
<keyword evidence="6" id="KW-0029">Amino-acid transport</keyword>
<keyword evidence="8 9" id="KW-0472">Membrane</keyword>
<dbReference type="GO" id="GO:0043190">
    <property type="term" value="C:ATP-binding cassette (ABC) transporter complex"/>
    <property type="evidence" value="ECO:0007669"/>
    <property type="project" value="InterPro"/>
</dbReference>
<evidence type="ECO:0000313" key="11">
    <source>
        <dbReference type="EMBL" id="SVB33977.1"/>
    </source>
</evidence>
<gene>
    <name evidence="11" type="ORF">METZ01_LOCUS186831</name>
</gene>
<protein>
    <recommendedName>
        <fullName evidence="10">ABC transmembrane type-1 domain-containing protein</fullName>
    </recommendedName>
</protein>
<keyword evidence="7 9" id="KW-1133">Transmembrane helix</keyword>
<dbReference type="Gene3D" id="1.10.3720.10">
    <property type="entry name" value="MetI-like"/>
    <property type="match status" value="1"/>
</dbReference>
<evidence type="ECO:0000259" key="10">
    <source>
        <dbReference type="PROSITE" id="PS50928"/>
    </source>
</evidence>
<evidence type="ECO:0000256" key="1">
    <source>
        <dbReference type="ARBA" id="ARBA00004651"/>
    </source>
</evidence>
<dbReference type="PANTHER" id="PTHR30614:SF20">
    <property type="entry name" value="GLUTAMINE TRANSPORT SYSTEM PERMEASE PROTEIN GLNP"/>
    <property type="match status" value="1"/>
</dbReference>
<feature type="transmembrane region" description="Helical" evidence="9">
    <location>
        <begin position="257"/>
        <end position="278"/>
    </location>
</feature>
<feature type="non-terminal residue" evidence="11">
    <location>
        <position position="1"/>
    </location>
</feature>
<keyword evidence="4" id="KW-1003">Cell membrane</keyword>
<dbReference type="PANTHER" id="PTHR30614">
    <property type="entry name" value="MEMBRANE COMPONENT OF AMINO ACID ABC TRANSPORTER"/>
    <property type="match status" value="1"/>
</dbReference>
<organism evidence="11">
    <name type="scientific">marine metagenome</name>
    <dbReference type="NCBI Taxonomy" id="408172"/>
    <lineage>
        <taxon>unclassified sequences</taxon>
        <taxon>metagenomes</taxon>
        <taxon>ecological metagenomes</taxon>
    </lineage>
</organism>
<dbReference type="InterPro" id="IPR010065">
    <property type="entry name" value="AA_ABC_transptr_permease_3TM"/>
</dbReference>
<comment type="similarity">
    <text evidence="2">Belongs to the binding-protein-dependent transport system permease family. HisMQ subfamily.</text>
</comment>
<evidence type="ECO:0000256" key="8">
    <source>
        <dbReference type="ARBA" id="ARBA00023136"/>
    </source>
</evidence>
<name>A0A382D8M2_9ZZZZ</name>
<dbReference type="Pfam" id="PF00528">
    <property type="entry name" value="BPD_transp_1"/>
    <property type="match status" value="1"/>
</dbReference>
<evidence type="ECO:0000256" key="6">
    <source>
        <dbReference type="ARBA" id="ARBA00022970"/>
    </source>
</evidence>
<feature type="transmembrane region" description="Helical" evidence="9">
    <location>
        <begin position="37"/>
        <end position="56"/>
    </location>
</feature>
<evidence type="ECO:0000256" key="4">
    <source>
        <dbReference type="ARBA" id="ARBA00022475"/>
    </source>
</evidence>
<evidence type="ECO:0000256" key="2">
    <source>
        <dbReference type="ARBA" id="ARBA00010072"/>
    </source>
</evidence>
<sequence>WRLALLRGRGDGGRPLSQVGGARSGRVTDKRPWWDTFPWWSLIIVSVLGWMGWQILTNDNYELAWERIIPGLALTISSTIQAFTIALVIALIVGMGQISRNVVLRTLARTYVEFVRGIPILPLIFTVALILVPEGTDAINGPLNRWFGWELKLSFQMRAIVTLSVIYGAYMAEIFRGGIQSVPPGQTEAGRSLGLNRRQTMNSVVLPQAMRAIIPPLGNDFIAILKDTSLLSVLGVLEITQRARQFSASTFKFREGYFVVAFIYLLLTLGLSLLLGMLERRMTRDRKGER</sequence>